<evidence type="ECO:0008006" key="7">
    <source>
        <dbReference type="Google" id="ProtNLM"/>
    </source>
</evidence>
<protein>
    <recommendedName>
        <fullName evidence="7">Tetratricopeptide repeat protein 39B</fullName>
    </recommendedName>
</protein>
<evidence type="ECO:0000313" key="4">
    <source>
        <dbReference type="EMBL" id="CAF4462992.1"/>
    </source>
</evidence>
<dbReference type="Proteomes" id="UP000663862">
    <property type="component" value="Unassembled WGS sequence"/>
</dbReference>
<dbReference type="InterPro" id="IPR019412">
    <property type="entry name" value="IML2/TPR_39"/>
</dbReference>
<dbReference type="PANTHER" id="PTHR31859:SF9">
    <property type="entry name" value="TETRATRICOPEPTIDE REPEAT PROTEIN 39B"/>
    <property type="match status" value="1"/>
</dbReference>
<reference evidence="1" key="1">
    <citation type="submission" date="2021-02" db="EMBL/GenBank/DDBJ databases">
        <authorList>
            <person name="Nowell W R."/>
        </authorList>
    </citation>
    <scope>NUCLEOTIDE SEQUENCE</scope>
</reference>
<comment type="caution">
    <text evidence="1">The sequence shown here is derived from an EMBL/GenBank/DDBJ whole genome shotgun (WGS) entry which is preliminary data.</text>
</comment>
<sequence length="304" mass="36135">MFLVFRARLQTLRCRLNEAIQTYEYAIRSQSDWKNLHHIAFWEILWCHVFQRQWKEAAVMAKTLLEENNWSKATSCFLLATFQFEDNNSVATDEIIQLYKRVPDLKIRLAGKSIPLEKYAIKQCEHFLEQKWLFLPALELVYLMNGFYILAHDHNKLQETLNIVNNALKDVELNHTNDQFYVDSYGSGLLLRGVLLHFLRRYDEAHENFDAIINMAKQFDEKSLLAPNAVFEKAIIYIELKQKQKANEYLQKSINDYKEYQLESRLHFRINAAMQKVKQMDNDLNKNYFPINKKSNIMLHFNSP</sequence>
<dbReference type="SUPFAM" id="SSF48452">
    <property type="entry name" value="TPR-like"/>
    <property type="match status" value="1"/>
</dbReference>
<dbReference type="Proteomes" id="UP000663838">
    <property type="component" value="Unassembled WGS sequence"/>
</dbReference>
<dbReference type="Proteomes" id="UP000663873">
    <property type="component" value="Unassembled WGS sequence"/>
</dbReference>
<name>A0A819V966_9BILA</name>
<dbReference type="Proteomes" id="UP000663851">
    <property type="component" value="Unassembled WGS sequence"/>
</dbReference>
<dbReference type="Gene3D" id="1.25.40.10">
    <property type="entry name" value="Tetratricopeptide repeat domain"/>
    <property type="match status" value="1"/>
</dbReference>
<dbReference type="PANTHER" id="PTHR31859">
    <property type="entry name" value="TETRATRICOPEPTIDE REPEAT PROTEIN 39 FAMILY MEMBER"/>
    <property type="match status" value="1"/>
</dbReference>
<dbReference type="AlphaFoldDB" id="A0A819V966"/>
<evidence type="ECO:0000313" key="2">
    <source>
        <dbReference type="EMBL" id="CAF4182135.1"/>
    </source>
</evidence>
<dbReference type="EMBL" id="CAJOBO010000034">
    <property type="protein sequence ID" value="CAF4105650.1"/>
    <property type="molecule type" value="Genomic_DNA"/>
</dbReference>
<gene>
    <name evidence="1" type="ORF">HFQ381_LOCUS1282</name>
    <name evidence="4" type="ORF">TOA249_LOCUS282</name>
    <name evidence="3" type="ORF">TSG867_LOCUS649</name>
    <name evidence="2" type="ORF">UJA718_LOCUS5376</name>
</gene>
<keyword evidence="6" id="KW-1185">Reference proteome</keyword>
<evidence type="ECO:0000313" key="6">
    <source>
        <dbReference type="Proteomes" id="UP000663873"/>
    </source>
</evidence>
<evidence type="ECO:0000313" key="1">
    <source>
        <dbReference type="EMBL" id="CAF4105650.1"/>
    </source>
</evidence>
<dbReference type="Pfam" id="PF10300">
    <property type="entry name" value="Iml2-TPR_39"/>
    <property type="match status" value="1"/>
</dbReference>
<evidence type="ECO:0000313" key="3">
    <source>
        <dbReference type="EMBL" id="CAF4210241.1"/>
    </source>
</evidence>
<accession>A0A819V966</accession>
<dbReference type="EMBL" id="CAJOBP010000465">
    <property type="protein sequence ID" value="CAF4182135.1"/>
    <property type="molecule type" value="Genomic_DNA"/>
</dbReference>
<dbReference type="EMBL" id="CAJOBS010000006">
    <property type="protein sequence ID" value="CAF4462992.1"/>
    <property type="molecule type" value="Genomic_DNA"/>
</dbReference>
<evidence type="ECO:0000313" key="5">
    <source>
        <dbReference type="Proteomes" id="UP000663851"/>
    </source>
</evidence>
<dbReference type="InterPro" id="IPR011990">
    <property type="entry name" value="TPR-like_helical_dom_sf"/>
</dbReference>
<organism evidence="1 5">
    <name type="scientific">Rotaria socialis</name>
    <dbReference type="NCBI Taxonomy" id="392032"/>
    <lineage>
        <taxon>Eukaryota</taxon>
        <taxon>Metazoa</taxon>
        <taxon>Spiralia</taxon>
        <taxon>Gnathifera</taxon>
        <taxon>Rotifera</taxon>
        <taxon>Eurotatoria</taxon>
        <taxon>Bdelloidea</taxon>
        <taxon>Philodinida</taxon>
        <taxon>Philodinidae</taxon>
        <taxon>Rotaria</taxon>
    </lineage>
</organism>
<dbReference type="EMBL" id="CAJOBQ010000013">
    <property type="protein sequence ID" value="CAF4210241.1"/>
    <property type="molecule type" value="Genomic_DNA"/>
</dbReference>
<proteinExistence type="predicted"/>